<dbReference type="Pfam" id="PF00076">
    <property type="entry name" value="RRM_1"/>
    <property type="match status" value="2"/>
</dbReference>
<sequence>MALDDHGNEVGKLFVGGLHQSTNTNGLHNYFSKFGDIEESIVMMDNRTGRSRGFGYVKFREPSAVDQVLSKKTHVIDNKEVDPKRCNINMRGKNKRSLKIFVGGIAFEHNEETIRNFFQCFGNVTDVNLLSNPGRPRHRGFAFVGFDDEEVVKKLIKMHFVNLHGKQVEIKPMEPPNTQKTFGYVPPGMLNTPISRSGRGYSRFGSFHQHSIPYGGLNYWSHSGNGDGKADLLTDGNGGGNGWNQIINHHGNPTRSSQPPPPNQWNGSQPPSSLNGCWESQLAAAAAAAALQSNGFSSPQQQWGSQPSSGGRSCFRGDGSGCSGSDAGAGSGSIEETLMNYNSWTSPTLHQQQHQGGPSHPPSNLQPTSDQFSRRIIGNVGVGGTNDDSHFANTWNTAMPNNRVNQWSRNSMPLWSSGSVVRTDRGDSPTGARLGGVMSLSSNADSSDVRIPAAYAIASVTGTFYNLPMAIVPASWLRMIAKNLCLAEKLTNCEQKGHDSEMEIQTIAITVFRMDDGMYRATPGTGVNGLTTGGGAGLGTPEGTTFLTSEAASASDWQSTVAAVAAAAQQRSMLAAAAAAAAAAASQMKR</sequence>
<feature type="compositionally biased region" description="Low complexity" evidence="4">
    <location>
        <begin position="296"/>
        <end position="317"/>
    </location>
</feature>
<dbReference type="OMA" id="KRCNINM"/>
<organism evidence="6 7">
    <name type="scientific">Echinococcus granulosus</name>
    <name type="common">Hydatid tapeworm</name>
    <dbReference type="NCBI Taxonomy" id="6210"/>
    <lineage>
        <taxon>Eukaryota</taxon>
        <taxon>Metazoa</taxon>
        <taxon>Spiralia</taxon>
        <taxon>Lophotrochozoa</taxon>
        <taxon>Platyhelminthes</taxon>
        <taxon>Cestoda</taxon>
        <taxon>Eucestoda</taxon>
        <taxon>Cyclophyllidea</taxon>
        <taxon>Taeniidae</taxon>
        <taxon>Echinococcus</taxon>
        <taxon>Echinococcus granulosus group</taxon>
    </lineage>
</organism>
<feature type="compositionally biased region" description="Polar residues" evidence="4">
    <location>
        <begin position="264"/>
        <end position="275"/>
    </location>
</feature>
<proteinExistence type="predicted"/>
<evidence type="ECO:0000313" key="7">
    <source>
        <dbReference type="Proteomes" id="UP000019149"/>
    </source>
</evidence>
<feature type="domain" description="RRM" evidence="5">
    <location>
        <begin position="98"/>
        <end position="175"/>
    </location>
</feature>
<dbReference type="PANTHER" id="PTHR48032">
    <property type="entry name" value="RNA-BINDING PROTEIN MUSASHI HOMOLOG RBP6"/>
    <property type="match status" value="1"/>
</dbReference>
<dbReference type="InterPro" id="IPR000504">
    <property type="entry name" value="RRM_dom"/>
</dbReference>
<keyword evidence="1" id="KW-0677">Repeat</keyword>
<dbReference type="RefSeq" id="XP_024348759.1">
    <property type="nucleotide sequence ID" value="XM_024496823.1"/>
</dbReference>
<feature type="region of interest" description="Disordered" evidence="4">
    <location>
        <begin position="230"/>
        <end position="276"/>
    </location>
</feature>
<gene>
    <name evidence="6" type="ORF">EGR_07574</name>
</gene>
<comment type="caution">
    <text evidence="6">The sequence shown here is derived from an EMBL/GenBank/DDBJ whole genome shotgun (WGS) entry which is preliminary data.</text>
</comment>
<feature type="domain" description="RRM" evidence="5">
    <location>
        <begin position="11"/>
        <end position="93"/>
    </location>
</feature>
<dbReference type="KEGG" id="egl:EGR_07574"/>
<name>W6U8I8_ECHGR</name>
<evidence type="ECO:0000256" key="1">
    <source>
        <dbReference type="ARBA" id="ARBA00022737"/>
    </source>
</evidence>
<feature type="region of interest" description="Disordered" evidence="4">
    <location>
        <begin position="347"/>
        <end position="370"/>
    </location>
</feature>
<dbReference type="EMBL" id="APAU02000081">
    <property type="protein sequence ID" value="EUB57563.1"/>
    <property type="molecule type" value="Genomic_DNA"/>
</dbReference>
<dbReference type="Proteomes" id="UP000019149">
    <property type="component" value="Unassembled WGS sequence"/>
</dbReference>
<feature type="region of interest" description="Disordered" evidence="4">
    <location>
        <begin position="296"/>
        <end position="333"/>
    </location>
</feature>
<dbReference type="PANTHER" id="PTHR48032:SF6">
    <property type="entry name" value="RNA-BINDING (RRM_RBD_RNP MOTIFS) FAMILY PROTEIN"/>
    <property type="match status" value="1"/>
</dbReference>
<evidence type="ECO:0000256" key="4">
    <source>
        <dbReference type="SAM" id="MobiDB-lite"/>
    </source>
</evidence>
<dbReference type="GO" id="GO:0006417">
    <property type="term" value="P:regulation of translation"/>
    <property type="evidence" value="ECO:0007669"/>
    <property type="project" value="TreeGrafter"/>
</dbReference>
<evidence type="ECO:0000256" key="3">
    <source>
        <dbReference type="PROSITE-ProRule" id="PRU00176"/>
    </source>
</evidence>
<dbReference type="SUPFAM" id="SSF54928">
    <property type="entry name" value="RNA-binding domain, RBD"/>
    <property type="match status" value="2"/>
</dbReference>
<evidence type="ECO:0000259" key="5">
    <source>
        <dbReference type="PROSITE" id="PS50102"/>
    </source>
</evidence>
<accession>W6U8I8</accession>
<dbReference type="InterPro" id="IPR012677">
    <property type="entry name" value="Nucleotide-bd_a/b_plait_sf"/>
</dbReference>
<dbReference type="CTD" id="36343289"/>
<reference evidence="6 7" key="1">
    <citation type="journal article" date="2013" name="Nat. Genet.">
        <title>The genome of the hydatid tapeworm Echinococcus granulosus.</title>
        <authorList>
            <person name="Zheng H."/>
            <person name="Zhang W."/>
            <person name="Zhang L."/>
            <person name="Zhang Z."/>
            <person name="Li J."/>
            <person name="Lu G."/>
            <person name="Zhu Y."/>
            <person name="Wang Y."/>
            <person name="Huang Y."/>
            <person name="Liu J."/>
            <person name="Kang H."/>
            <person name="Chen J."/>
            <person name="Wang L."/>
            <person name="Chen A."/>
            <person name="Yu S."/>
            <person name="Gao Z."/>
            <person name="Jin L."/>
            <person name="Gu W."/>
            <person name="Wang Z."/>
            <person name="Zhao L."/>
            <person name="Shi B."/>
            <person name="Wen H."/>
            <person name="Lin R."/>
            <person name="Jones M.K."/>
            <person name="Brejova B."/>
            <person name="Vinar T."/>
            <person name="Zhao G."/>
            <person name="McManus D.P."/>
            <person name="Chen Z."/>
            <person name="Zhou Y."/>
            <person name="Wang S."/>
        </authorList>
    </citation>
    <scope>NUCLEOTIDE SEQUENCE [LARGE SCALE GENOMIC DNA]</scope>
</reference>
<dbReference type="PROSITE" id="PS50102">
    <property type="entry name" value="RRM"/>
    <property type="match status" value="2"/>
</dbReference>
<dbReference type="InterPro" id="IPR035979">
    <property type="entry name" value="RBD_domain_sf"/>
</dbReference>
<dbReference type="GeneID" id="36343289"/>
<feature type="compositionally biased region" description="Gly residues" evidence="4">
    <location>
        <begin position="318"/>
        <end position="331"/>
    </location>
</feature>
<evidence type="ECO:0000256" key="2">
    <source>
        <dbReference type="ARBA" id="ARBA00022884"/>
    </source>
</evidence>
<keyword evidence="2 3" id="KW-0694">RNA-binding</keyword>
<dbReference type="OrthoDB" id="1875751at2759"/>
<evidence type="ECO:0000313" key="6">
    <source>
        <dbReference type="EMBL" id="EUB57563.1"/>
    </source>
</evidence>
<protein>
    <submittedName>
        <fullName evidence="6">DAZ-associated protein</fullName>
    </submittedName>
</protein>
<dbReference type="AlphaFoldDB" id="W6U8I8"/>
<dbReference type="STRING" id="6210.W6U8I8"/>
<dbReference type="GO" id="GO:0003729">
    <property type="term" value="F:mRNA binding"/>
    <property type="evidence" value="ECO:0007669"/>
    <property type="project" value="TreeGrafter"/>
</dbReference>
<dbReference type="SMART" id="SM00360">
    <property type="entry name" value="RRM"/>
    <property type="match status" value="2"/>
</dbReference>
<keyword evidence="7" id="KW-1185">Reference proteome</keyword>
<dbReference type="Gene3D" id="3.30.70.330">
    <property type="match status" value="2"/>
</dbReference>